<dbReference type="GO" id="GO:0006950">
    <property type="term" value="P:response to stress"/>
    <property type="evidence" value="ECO:0007669"/>
    <property type="project" value="TreeGrafter"/>
</dbReference>
<keyword evidence="4" id="KW-1185">Reference proteome</keyword>
<dbReference type="Gene3D" id="1.10.10.10">
    <property type="entry name" value="Winged helix-like DNA-binding domain superfamily/Winged helix DNA-binding domain"/>
    <property type="match status" value="1"/>
</dbReference>
<dbReference type="InterPro" id="IPR036390">
    <property type="entry name" value="WH_DNA-bd_sf"/>
</dbReference>
<evidence type="ECO:0000313" key="4">
    <source>
        <dbReference type="Proteomes" id="UP000275048"/>
    </source>
</evidence>
<feature type="domain" description="HTH marR-type" evidence="2">
    <location>
        <begin position="36"/>
        <end position="166"/>
    </location>
</feature>
<dbReference type="PROSITE" id="PS50995">
    <property type="entry name" value="HTH_MARR_2"/>
    <property type="match status" value="1"/>
</dbReference>
<accession>A0A3M8A1S3</accession>
<evidence type="ECO:0000256" key="1">
    <source>
        <dbReference type="SAM" id="MobiDB-lite"/>
    </source>
</evidence>
<feature type="region of interest" description="Disordered" evidence="1">
    <location>
        <begin position="1"/>
        <end position="25"/>
    </location>
</feature>
<evidence type="ECO:0000313" key="3">
    <source>
        <dbReference type="EMBL" id="RNB44627.1"/>
    </source>
</evidence>
<dbReference type="InterPro" id="IPR039422">
    <property type="entry name" value="MarR/SlyA-like"/>
</dbReference>
<organism evidence="3 4">
    <name type="scientific">Agromyces tardus</name>
    <dbReference type="NCBI Taxonomy" id="2583849"/>
    <lineage>
        <taxon>Bacteria</taxon>
        <taxon>Bacillati</taxon>
        <taxon>Actinomycetota</taxon>
        <taxon>Actinomycetes</taxon>
        <taxon>Micrococcales</taxon>
        <taxon>Microbacteriaceae</taxon>
        <taxon>Agromyces</taxon>
    </lineage>
</organism>
<evidence type="ECO:0000259" key="2">
    <source>
        <dbReference type="PROSITE" id="PS50995"/>
    </source>
</evidence>
<gene>
    <name evidence="3" type="ORF">EDM22_17275</name>
</gene>
<proteinExistence type="predicted"/>
<dbReference type="Proteomes" id="UP000275048">
    <property type="component" value="Unassembled WGS sequence"/>
</dbReference>
<dbReference type="Pfam" id="PF12802">
    <property type="entry name" value="MarR_2"/>
    <property type="match status" value="1"/>
</dbReference>
<dbReference type="SUPFAM" id="SSF46785">
    <property type="entry name" value="Winged helix' DNA-binding domain"/>
    <property type="match status" value="1"/>
</dbReference>
<dbReference type="PANTHER" id="PTHR33164">
    <property type="entry name" value="TRANSCRIPTIONAL REGULATOR, MARR FAMILY"/>
    <property type="match status" value="1"/>
</dbReference>
<dbReference type="SMART" id="SM00347">
    <property type="entry name" value="HTH_MARR"/>
    <property type="match status" value="1"/>
</dbReference>
<comment type="caution">
    <text evidence="3">The sequence shown here is derived from an EMBL/GenBank/DDBJ whole genome shotgun (WGS) entry which is preliminary data.</text>
</comment>
<dbReference type="PANTHER" id="PTHR33164:SF57">
    <property type="entry name" value="MARR-FAMILY TRANSCRIPTIONAL REGULATOR"/>
    <property type="match status" value="1"/>
</dbReference>
<dbReference type="AlphaFoldDB" id="A0A3M8A1S3"/>
<dbReference type="InterPro" id="IPR000835">
    <property type="entry name" value="HTH_MarR-typ"/>
</dbReference>
<reference evidence="3 4" key="1">
    <citation type="submission" date="2018-10" db="EMBL/GenBank/DDBJ databases">
        <title>Isolation, diversity and antibacterial activity of antinobacteria from the wheat rhizosphere soil.</title>
        <authorList>
            <person name="Sun T."/>
        </authorList>
    </citation>
    <scope>NUCLEOTIDE SEQUENCE [LARGE SCALE GENOMIC DNA]</scope>
    <source>
        <strain evidence="3 4">SJ-23</strain>
    </source>
</reference>
<dbReference type="InterPro" id="IPR036388">
    <property type="entry name" value="WH-like_DNA-bd_sf"/>
</dbReference>
<dbReference type="OrthoDB" id="9154853at2"/>
<sequence>MTAMTAAERPAHLDGTPASPASDTDAVSEAAIAAVEDEFGRLFHRIRANWKRYAARVHPDLQPMGYKVLSMIVARGPVKAGELVDELHTDKSVLSRQVRQLESLGLVESHVDDRDARARLLVATPTAVESVRAVRAENQAELRARLAAWRPDEVATLAELLSRLAD</sequence>
<protein>
    <submittedName>
        <fullName evidence="3">MarR family transcriptional regulator</fullName>
    </submittedName>
</protein>
<dbReference type="EMBL" id="RHHB01000058">
    <property type="protein sequence ID" value="RNB44627.1"/>
    <property type="molecule type" value="Genomic_DNA"/>
</dbReference>
<dbReference type="GO" id="GO:0003700">
    <property type="term" value="F:DNA-binding transcription factor activity"/>
    <property type="evidence" value="ECO:0007669"/>
    <property type="project" value="InterPro"/>
</dbReference>
<name>A0A3M8A1S3_9MICO</name>